<dbReference type="EMBL" id="CAESAP020000057">
    <property type="protein sequence ID" value="CAB5495337.1"/>
    <property type="molecule type" value="Genomic_DNA"/>
</dbReference>
<accession>A0ACA8ZMY3</accession>
<protein>
    <submittedName>
        <fullName evidence="1">Uncharacterized protein</fullName>
    </submittedName>
</protein>
<organism evidence="1 2">
    <name type="scientific">Bathymodiolus azoricus thioautotrophic gill symbiont</name>
    <dbReference type="NCBI Taxonomy" id="235205"/>
    <lineage>
        <taxon>Bacteria</taxon>
        <taxon>Pseudomonadati</taxon>
        <taxon>Pseudomonadota</taxon>
        <taxon>Gammaproteobacteria</taxon>
        <taxon>sulfur-oxidizing symbionts</taxon>
    </lineage>
</organism>
<evidence type="ECO:0000313" key="2">
    <source>
        <dbReference type="Proteomes" id="UP000635628"/>
    </source>
</evidence>
<keyword evidence="2" id="KW-1185">Reference proteome</keyword>
<sequence>MKIISIVSTKGGVGKTTLTANLSGCLSAMGKKVLMIDADPQPSLSSYYKILEKAQGGLTEILIDPQNVNSCISKTQYGDLIYSNDHSNQLQPWLASKEDGRFILKFAINKLIEKYDYILIDTQGAKGNLQDAAVLAADILISPMPPEMAVIKELERGTLSMLSDLQSYKNMGINVPSLFGVIYKVDRTKDAKQFIEYLNNPAEDKSYTMLNTQIPRAVAFKEATSQQIPVTKFMNDTKKQQSKAQKSAIAISELILEIGVL</sequence>
<gene>
    <name evidence="1" type="ORF">AZO1586R_223</name>
</gene>
<evidence type="ECO:0000313" key="1">
    <source>
        <dbReference type="EMBL" id="CAB5495337.1"/>
    </source>
</evidence>
<comment type="caution">
    <text evidence="1">The sequence shown here is derived from an EMBL/GenBank/DDBJ whole genome shotgun (WGS) entry which is preliminary data.</text>
</comment>
<name>A0ACA8ZMY3_9GAMM</name>
<dbReference type="Proteomes" id="UP000635628">
    <property type="component" value="Unassembled WGS sequence"/>
</dbReference>
<reference evidence="1" key="1">
    <citation type="submission" date="2020-05" db="EMBL/GenBank/DDBJ databases">
        <authorList>
            <person name="Petersen J."/>
            <person name="Sayavedra L."/>
        </authorList>
    </citation>
    <scope>NUCLEOTIDE SEQUENCE</scope>
    <source>
        <strain evidence="1">B azoricus SOX Menez Gwen</strain>
    </source>
</reference>
<proteinExistence type="predicted"/>